<evidence type="ECO:0000313" key="8">
    <source>
        <dbReference type="EMBL" id="EFE50783.1"/>
    </source>
</evidence>
<dbReference type="AlphaFoldDB" id="D4DN65"/>
<dbReference type="InterPro" id="IPR036328">
    <property type="entry name" value="MliC_sf"/>
</dbReference>
<evidence type="ECO:0000256" key="2">
    <source>
        <dbReference type="ARBA" id="ARBA00023136"/>
    </source>
</evidence>
<dbReference type="InterPro" id="IPR018660">
    <property type="entry name" value="MliC"/>
</dbReference>
<protein>
    <recommendedName>
        <fullName evidence="7">C-type lysozyme inhibitor domain-containing protein</fullName>
    </recommendedName>
</protein>
<comment type="caution">
    <text evidence="8">The sequence shown here is derived from an EMBL/GenBank/DDBJ whole genome shotgun (WGS) entry which is preliminary data.</text>
</comment>
<gene>
    <name evidence="8" type="ORF">NEIELOOT_00489</name>
</gene>
<sequence>MPPDSLVCRENNIVTGVKYMKVKALLAIVASLSLAACAVPDEAPRHGGHDHGHSHGHNHDHGHAHQQQGGINASFNCENGLAVHVRSLSTDSIELRLDDKHAVLKSAVAGSGERYTSNTGLFGKGAEWHQKGSEAFFAFTDPYGNKVETSCNAR</sequence>
<keyword evidence="3" id="KW-0564">Palmitate</keyword>
<evidence type="ECO:0000256" key="3">
    <source>
        <dbReference type="ARBA" id="ARBA00023139"/>
    </source>
</evidence>
<feature type="signal peptide" evidence="6">
    <location>
        <begin position="1"/>
        <end position="38"/>
    </location>
</feature>
<keyword evidence="1 6" id="KW-0732">Signal</keyword>
<feature type="domain" description="C-type lysozyme inhibitor" evidence="7">
    <location>
        <begin position="75"/>
        <end position="141"/>
    </location>
</feature>
<evidence type="ECO:0000256" key="4">
    <source>
        <dbReference type="ARBA" id="ARBA00023288"/>
    </source>
</evidence>
<organism evidence="8 9">
    <name type="scientific">Neisseria elongata subsp. glycolytica ATCC 29315</name>
    <dbReference type="NCBI Taxonomy" id="546263"/>
    <lineage>
        <taxon>Bacteria</taxon>
        <taxon>Pseudomonadati</taxon>
        <taxon>Pseudomonadota</taxon>
        <taxon>Betaproteobacteria</taxon>
        <taxon>Neisseriales</taxon>
        <taxon>Neisseriaceae</taxon>
        <taxon>Neisseria</taxon>
    </lineage>
</organism>
<keyword evidence="4" id="KW-0449">Lipoprotein</keyword>
<feature type="compositionally biased region" description="Basic and acidic residues" evidence="5">
    <location>
        <begin position="43"/>
        <end position="63"/>
    </location>
</feature>
<dbReference type="Gene3D" id="2.40.128.200">
    <property type="match status" value="1"/>
</dbReference>
<dbReference type="Proteomes" id="UP000005536">
    <property type="component" value="Unassembled WGS sequence"/>
</dbReference>
<evidence type="ECO:0000256" key="1">
    <source>
        <dbReference type="ARBA" id="ARBA00022729"/>
    </source>
</evidence>
<feature type="region of interest" description="Disordered" evidence="5">
    <location>
        <begin position="43"/>
        <end position="70"/>
    </location>
</feature>
<dbReference type="SUPFAM" id="SSF141488">
    <property type="entry name" value="YdhA-like"/>
    <property type="match status" value="1"/>
</dbReference>
<dbReference type="Pfam" id="PF09864">
    <property type="entry name" value="MliC"/>
    <property type="match status" value="1"/>
</dbReference>
<evidence type="ECO:0000256" key="6">
    <source>
        <dbReference type="SAM" id="SignalP"/>
    </source>
</evidence>
<keyword evidence="2" id="KW-0472">Membrane</keyword>
<evidence type="ECO:0000259" key="7">
    <source>
        <dbReference type="Pfam" id="PF09864"/>
    </source>
</evidence>
<name>D4DN65_NEIEG</name>
<accession>D4DN65</accession>
<proteinExistence type="predicted"/>
<evidence type="ECO:0000256" key="5">
    <source>
        <dbReference type="SAM" id="MobiDB-lite"/>
    </source>
</evidence>
<feature type="chain" id="PRO_5003055681" description="C-type lysozyme inhibitor domain-containing protein" evidence="6">
    <location>
        <begin position="39"/>
        <end position="154"/>
    </location>
</feature>
<dbReference type="EMBL" id="ADBF01000012">
    <property type="protein sequence ID" value="EFE50783.1"/>
    <property type="molecule type" value="Genomic_DNA"/>
</dbReference>
<reference evidence="8 9" key="1">
    <citation type="submission" date="2010-02" db="EMBL/GenBank/DDBJ databases">
        <authorList>
            <person name="Weinstock G."/>
            <person name="Sodergren E."/>
            <person name="Clifton S."/>
            <person name="Fulton L."/>
            <person name="Fulton B."/>
            <person name="Courtney L."/>
            <person name="Fronick C."/>
            <person name="Harrison M."/>
            <person name="Strong C."/>
            <person name="Farmer C."/>
            <person name="Delahaunty K."/>
            <person name="Markovic C."/>
            <person name="Hall O."/>
            <person name="Minx P."/>
            <person name="Tomlinson C."/>
            <person name="Mitreva M."/>
            <person name="Nelson J."/>
            <person name="Hou S."/>
            <person name="Wollam A."/>
            <person name="Pepin K.H."/>
            <person name="Johnson M."/>
            <person name="Bhonagiri V."/>
            <person name="Zhang X."/>
            <person name="Suruliraj S."/>
            <person name="Warren W."/>
            <person name="Chinwalla A."/>
            <person name="Mardis E.R."/>
            <person name="Wilson R.K."/>
        </authorList>
    </citation>
    <scope>NUCLEOTIDE SEQUENCE [LARGE SCALE GENOMIC DNA]</scope>
    <source>
        <strain evidence="8 9">ATCC 29315</strain>
    </source>
</reference>
<evidence type="ECO:0000313" key="9">
    <source>
        <dbReference type="Proteomes" id="UP000005536"/>
    </source>
</evidence>